<protein>
    <submittedName>
        <fullName evidence="1">Uncharacterized protein</fullName>
    </submittedName>
</protein>
<evidence type="ECO:0000313" key="2">
    <source>
        <dbReference type="Proteomes" id="UP000821845"/>
    </source>
</evidence>
<comment type="caution">
    <text evidence="1">The sequence shown here is derived from an EMBL/GenBank/DDBJ whole genome shotgun (WGS) entry which is preliminary data.</text>
</comment>
<gene>
    <name evidence="1" type="ORF">HPB50_027427</name>
</gene>
<organism evidence="1 2">
    <name type="scientific">Hyalomma asiaticum</name>
    <name type="common">Tick</name>
    <dbReference type="NCBI Taxonomy" id="266040"/>
    <lineage>
        <taxon>Eukaryota</taxon>
        <taxon>Metazoa</taxon>
        <taxon>Ecdysozoa</taxon>
        <taxon>Arthropoda</taxon>
        <taxon>Chelicerata</taxon>
        <taxon>Arachnida</taxon>
        <taxon>Acari</taxon>
        <taxon>Parasitiformes</taxon>
        <taxon>Ixodida</taxon>
        <taxon>Ixodoidea</taxon>
        <taxon>Ixodidae</taxon>
        <taxon>Hyalomminae</taxon>
        <taxon>Hyalomma</taxon>
    </lineage>
</organism>
<sequence>MTRKTSGGACRSRGQWQPGVGPRHGCAGSSTDPAGIPGSGRRRQRRRPAKAAAAAAARNTVAQPRTESAAAGVVNPVAPPCRKPASAAGTKPRFLVHRARPTVGGI</sequence>
<dbReference type="Proteomes" id="UP000821845">
    <property type="component" value="Chromosome 4"/>
</dbReference>
<keyword evidence="2" id="KW-1185">Reference proteome</keyword>
<dbReference type="EMBL" id="CM023484">
    <property type="protein sequence ID" value="KAH6934716.1"/>
    <property type="molecule type" value="Genomic_DNA"/>
</dbReference>
<reference evidence="1" key="1">
    <citation type="submission" date="2020-05" db="EMBL/GenBank/DDBJ databases">
        <title>Large-scale comparative analyses of tick genomes elucidate their genetic diversity and vector capacities.</title>
        <authorList>
            <person name="Jia N."/>
            <person name="Wang J."/>
            <person name="Shi W."/>
            <person name="Du L."/>
            <person name="Sun Y."/>
            <person name="Zhan W."/>
            <person name="Jiang J."/>
            <person name="Wang Q."/>
            <person name="Zhang B."/>
            <person name="Ji P."/>
            <person name="Sakyi L.B."/>
            <person name="Cui X."/>
            <person name="Yuan T."/>
            <person name="Jiang B."/>
            <person name="Yang W."/>
            <person name="Lam T.T.-Y."/>
            <person name="Chang Q."/>
            <person name="Ding S."/>
            <person name="Wang X."/>
            <person name="Zhu J."/>
            <person name="Ruan X."/>
            <person name="Zhao L."/>
            <person name="Wei J."/>
            <person name="Que T."/>
            <person name="Du C."/>
            <person name="Cheng J."/>
            <person name="Dai P."/>
            <person name="Han X."/>
            <person name="Huang E."/>
            <person name="Gao Y."/>
            <person name="Liu J."/>
            <person name="Shao H."/>
            <person name="Ye R."/>
            <person name="Li L."/>
            <person name="Wei W."/>
            <person name="Wang X."/>
            <person name="Wang C."/>
            <person name="Yang T."/>
            <person name="Huo Q."/>
            <person name="Li W."/>
            <person name="Guo W."/>
            <person name="Chen H."/>
            <person name="Zhou L."/>
            <person name="Ni X."/>
            <person name="Tian J."/>
            <person name="Zhou Y."/>
            <person name="Sheng Y."/>
            <person name="Liu T."/>
            <person name="Pan Y."/>
            <person name="Xia L."/>
            <person name="Li J."/>
            <person name="Zhao F."/>
            <person name="Cao W."/>
        </authorList>
    </citation>
    <scope>NUCLEOTIDE SEQUENCE</scope>
    <source>
        <strain evidence="1">Hyas-2018</strain>
    </source>
</reference>
<accession>A0ACB7SL80</accession>
<proteinExistence type="predicted"/>
<evidence type="ECO:0000313" key="1">
    <source>
        <dbReference type="EMBL" id="KAH6934716.1"/>
    </source>
</evidence>
<name>A0ACB7SL80_HYAAI</name>